<keyword evidence="1" id="KW-0596">Phosphopantetheine</keyword>
<dbReference type="PROSITE" id="PS00455">
    <property type="entry name" value="AMP_BINDING"/>
    <property type="match status" value="1"/>
</dbReference>
<evidence type="ECO:0000259" key="3">
    <source>
        <dbReference type="SMART" id="SM00823"/>
    </source>
</evidence>
<organism evidence="4 5">
    <name type="scientific">Rickenella mellea</name>
    <dbReference type="NCBI Taxonomy" id="50990"/>
    <lineage>
        <taxon>Eukaryota</taxon>
        <taxon>Fungi</taxon>
        <taxon>Dikarya</taxon>
        <taxon>Basidiomycota</taxon>
        <taxon>Agaricomycotina</taxon>
        <taxon>Agaricomycetes</taxon>
        <taxon>Hymenochaetales</taxon>
        <taxon>Rickenellaceae</taxon>
        <taxon>Rickenella</taxon>
    </lineage>
</organism>
<dbReference type="AlphaFoldDB" id="A0A4Y7Q6H7"/>
<dbReference type="Gene3D" id="1.10.1200.10">
    <property type="entry name" value="ACP-like"/>
    <property type="match status" value="1"/>
</dbReference>
<dbReference type="Gene3D" id="3.40.50.720">
    <property type="entry name" value="NAD(P)-binding Rossmann-like Domain"/>
    <property type="match status" value="1"/>
</dbReference>
<dbReference type="InterPro" id="IPR036736">
    <property type="entry name" value="ACP-like_sf"/>
</dbReference>
<dbReference type="VEuPathDB" id="FungiDB:BD410DRAFT_722444"/>
<evidence type="ECO:0000313" key="4">
    <source>
        <dbReference type="EMBL" id="TDL22742.1"/>
    </source>
</evidence>
<dbReference type="PANTHER" id="PTHR43439">
    <property type="entry name" value="PHENYLACETATE-COENZYME A LIGASE"/>
    <property type="match status" value="1"/>
</dbReference>
<feature type="domain" description="Polyketide synthase-like phosphopantetheine-binding" evidence="3">
    <location>
        <begin position="591"/>
        <end position="665"/>
    </location>
</feature>
<name>A0A4Y7Q6H7_9AGAM</name>
<gene>
    <name evidence="4" type="ORF">BD410DRAFT_722444</name>
</gene>
<dbReference type="InterPro" id="IPR036291">
    <property type="entry name" value="NAD(P)-bd_dom_sf"/>
</dbReference>
<dbReference type="OrthoDB" id="429813at2759"/>
<dbReference type="InterPro" id="IPR020806">
    <property type="entry name" value="PKS_PP-bd"/>
</dbReference>
<dbReference type="SUPFAM" id="SSF56801">
    <property type="entry name" value="Acetyl-CoA synthetase-like"/>
    <property type="match status" value="1"/>
</dbReference>
<proteinExistence type="predicted"/>
<accession>A0A4Y7Q6H7</accession>
<keyword evidence="5" id="KW-1185">Reference proteome</keyword>
<dbReference type="SMART" id="SM00823">
    <property type="entry name" value="PKS_PP"/>
    <property type="match status" value="1"/>
</dbReference>
<dbReference type="InterPro" id="IPR051414">
    <property type="entry name" value="Adenylate-forming_Reductase"/>
</dbReference>
<protein>
    <submittedName>
        <fullName evidence="4">Acetyl-CoA synthetase-like protein</fullName>
    </submittedName>
</protein>
<sequence>MHVQNLWKFRCPQGVDSTTFRTPPGFLDSRLSLPEVWDYHLDHSSQHPLFIYEDAPSKKCTITWGEAVRAIHRVGHLVLSQSRLSVLPENDMSSPHVIGILAIKDTITSCVLLAGIIRAGYQAFQISPKNSTAAVAHLLRRTNCRMIFISDDTATKDLCQNAVEELQIEIPIVIAPNFNDVFRDEKDTFIRLPPIIPPNLDIPAVIFHSSGSTSFPKPIPIMHKTLAVWSLLPHRGYFDLCGRIVATHSLPMFHVFGMANICWTSGSGVMMSVFKPVDPPIMPTPERVLSQASVTQSSFLITVPLFLETWAQHEASVQVLQTFDTIMYGGGPLQAKFGDLLAKKGVKLTSGYGSTEAGPCALILSSASLEDWEYFELASPHLLHLRPEEDFENTFEPIFLSSELLALSVVNSEVDGRPAYTTNDLISQHPTKSWLWKVFCRVDDQIIHSSGEKTNPGPLELIISQHPSVRGCIIFGHARFQAGVLVQPVEGKIFGTTDIAKLSSFIDEIWPAIEEANTFAPKHSRIFKEMIIVTDPARLLQFTPKGTLRKKMALGEYAAEIDQLYYNTESKKRGQADDLLRPKSWDEEGCLTFARIVVGSVLRQPVRDDDDIFLYGADSLQAMSIRNTILCALGQSGGDLSALSVKFVYSNPTILGLARYISRVASGAVMIIDTPTSLNAKVSEMHGHVEKFTRSFPTHTPNHLATRMNSGDVVLLTGTTGSLGAHLLAELSRDPGVTRIYTLNRADARGKLNVSERQNSALGKYKIGSEEIEFAKVVFLEGDLTKPDLGLGLDVRKELVESLTCIINNAWKVDFNISLSSYDPLLRGVRNLVDLALASPFSSPPRIVFTSSVAVVQGWKDKCAIPEDFVTDPSVAIGTGYGESKWVAERILQEAGKNTPLAPVVVRVGQLCGSTKHGSWNTSEWFPSIVLSHKELCCLPAAEGMVTWIPVDTAAKAIVEMRMSNQPVMHLVHPKPTTWSSIIEPIARSLEVPAVPYRDWLTKLENLPEDSALRFNASRLVTIYRRQVDDSDAEVPTVICLKNLEALKASTTLSDVKLPMLCSDDTHRWLEYWRCIGVI</sequence>
<dbReference type="Gene3D" id="3.40.50.12780">
    <property type="entry name" value="N-terminal domain of ligase-like"/>
    <property type="match status" value="1"/>
</dbReference>
<dbReference type="Pfam" id="PF00550">
    <property type="entry name" value="PP-binding"/>
    <property type="match status" value="1"/>
</dbReference>
<evidence type="ECO:0000256" key="2">
    <source>
        <dbReference type="ARBA" id="ARBA00022553"/>
    </source>
</evidence>
<keyword evidence="2" id="KW-0597">Phosphoprotein</keyword>
<dbReference type="InterPro" id="IPR013120">
    <property type="entry name" value="FAR_NAD-bd"/>
</dbReference>
<evidence type="ECO:0000313" key="5">
    <source>
        <dbReference type="Proteomes" id="UP000294933"/>
    </source>
</evidence>
<dbReference type="PANTHER" id="PTHR43439:SF2">
    <property type="entry name" value="ENZYME, PUTATIVE (JCVI)-RELATED"/>
    <property type="match status" value="1"/>
</dbReference>
<dbReference type="EMBL" id="ML170173">
    <property type="protein sequence ID" value="TDL22742.1"/>
    <property type="molecule type" value="Genomic_DNA"/>
</dbReference>
<dbReference type="InterPro" id="IPR042099">
    <property type="entry name" value="ANL_N_sf"/>
</dbReference>
<dbReference type="InterPro" id="IPR000873">
    <property type="entry name" value="AMP-dep_synth/lig_dom"/>
</dbReference>
<dbReference type="InterPro" id="IPR009081">
    <property type="entry name" value="PP-bd_ACP"/>
</dbReference>
<reference evidence="4 5" key="1">
    <citation type="submission" date="2018-06" db="EMBL/GenBank/DDBJ databases">
        <title>A transcriptomic atlas of mushroom development highlights an independent origin of complex multicellularity.</title>
        <authorList>
            <consortium name="DOE Joint Genome Institute"/>
            <person name="Krizsan K."/>
            <person name="Almasi E."/>
            <person name="Merenyi Z."/>
            <person name="Sahu N."/>
            <person name="Viragh M."/>
            <person name="Koszo T."/>
            <person name="Mondo S."/>
            <person name="Kiss B."/>
            <person name="Balint B."/>
            <person name="Kues U."/>
            <person name="Barry K."/>
            <person name="Hegedus J.C."/>
            <person name="Henrissat B."/>
            <person name="Johnson J."/>
            <person name="Lipzen A."/>
            <person name="Ohm R."/>
            <person name="Nagy I."/>
            <person name="Pangilinan J."/>
            <person name="Yan J."/>
            <person name="Xiong Y."/>
            <person name="Grigoriev I.V."/>
            <person name="Hibbett D.S."/>
            <person name="Nagy L.G."/>
        </authorList>
    </citation>
    <scope>NUCLEOTIDE SEQUENCE [LARGE SCALE GENOMIC DNA]</scope>
    <source>
        <strain evidence="4 5">SZMC22713</strain>
    </source>
</reference>
<dbReference type="Pfam" id="PF07993">
    <property type="entry name" value="NAD_binding_4"/>
    <property type="match status" value="1"/>
</dbReference>
<dbReference type="Pfam" id="PF23562">
    <property type="entry name" value="AMP-binding_C_3"/>
    <property type="match status" value="1"/>
</dbReference>
<dbReference type="InterPro" id="IPR020845">
    <property type="entry name" value="AMP-binding_CS"/>
</dbReference>
<dbReference type="GO" id="GO:0031177">
    <property type="term" value="F:phosphopantetheine binding"/>
    <property type="evidence" value="ECO:0007669"/>
    <property type="project" value="InterPro"/>
</dbReference>
<dbReference type="Pfam" id="PF00501">
    <property type="entry name" value="AMP-binding"/>
    <property type="match status" value="1"/>
</dbReference>
<dbReference type="SUPFAM" id="SSF51735">
    <property type="entry name" value="NAD(P)-binding Rossmann-fold domains"/>
    <property type="match status" value="1"/>
</dbReference>
<evidence type="ECO:0000256" key="1">
    <source>
        <dbReference type="ARBA" id="ARBA00022450"/>
    </source>
</evidence>
<dbReference type="Proteomes" id="UP000294933">
    <property type="component" value="Unassembled WGS sequence"/>
</dbReference>
<dbReference type="STRING" id="50990.A0A4Y7Q6H7"/>